<evidence type="ECO:0000256" key="1">
    <source>
        <dbReference type="SAM" id="MobiDB-lite"/>
    </source>
</evidence>
<feature type="compositionally biased region" description="Polar residues" evidence="1">
    <location>
        <begin position="321"/>
        <end position="343"/>
    </location>
</feature>
<reference evidence="2 3" key="2">
    <citation type="journal article" date="2017" name="Nature">
        <title>The Apostasia genome and the evolution of orchids.</title>
        <authorList>
            <person name="Zhang G.Q."/>
            <person name="Liu K.W."/>
            <person name="Li Z."/>
            <person name="Lohaus R."/>
            <person name="Hsiao Y.Y."/>
            <person name="Niu S.C."/>
            <person name="Wang J.Y."/>
            <person name="Lin Y.C."/>
            <person name="Xu Q."/>
            <person name="Chen L.J."/>
            <person name="Yoshida K."/>
            <person name="Fujiwara S."/>
            <person name="Wang Z.W."/>
            <person name="Zhang Y.Q."/>
            <person name="Mitsuda N."/>
            <person name="Wang M."/>
            <person name="Liu G.H."/>
            <person name="Pecoraro L."/>
            <person name="Huang H.X."/>
            <person name="Xiao X.J."/>
            <person name="Lin M."/>
            <person name="Wu X.Y."/>
            <person name="Wu W.L."/>
            <person name="Chen Y.Y."/>
            <person name="Chang S.B."/>
            <person name="Sakamoto S."/>
            <person name="Ohme-Takagi M."/>
            <person name="Yagi M."/>
            <person name="Zeng S.J."/>
            <person name="Shen C.Y."/>
            <person name="Yeh C.M."/>
            <person name="Luo Y.B."/>
            <person name="Tsai W.C."/>
            <person name="Van de Peer Y."/>
            <person name="Liu Z.J."/>
        </authorList>
    </citation>
    <scope>NUCLEOTIDE SEQUENCE [LARGE SCALE GENOMIC DNA]</scope>
    <source>
        <tissue evidence="2">The whole plant</tissue>
    </source>
</reference>
<dbReference type="Proteomes" id="UP000233837">
    <property type="component" value="Unassembled WGS sequence"/>
</dbReference>
<feature type="region of interest" description="Disordered" evidence="1">
    <location>
        <begin position="311"/>
        <end position="343"/>
    </location>
</feature>
<protein>
    <submittedName>
        <fullName evidence="2">Uncharacterized protein</fullName>
    </submittedName>
</protein>
<dbReference type="EMBL" id="KZ503369">
    <property type="protein sequence ID" value="PKU65260.1"/>
    <property type="molecule type" value="Genomic_DNA"/>
</dbReference>
<proteinExistence type="predicted"/>
<dbReference type="AlphaFoldDB" id="A0A2I0VPC7"/>
<keyword evidence="3" id="KW-1185">Reference proteome</keyword>
<reference evidence="2 3" key="1">
    <citation type="journal article" date="2016" name="Sci. Rep.">
        <title>The Dendrobium catenatum Lindl. genome sequence provides insights into polysaccharide synthase, floral development and adaptive evolution.</title>
        <authorList>
            <person name="Zhang G.Q."/>
            <person name="Xu Q."/>
            <person name="Bian C."/>
            <person name="Tsai W.C."/>
            <person name="Yeh C.M."/>
            <person name="Liu K.W."/>
            <person name="Yoshida K."/>
            <person name="Zhang L.S."/>
            <person name="Chang S.B."/>
            <person name="Chen F."/>
            <person name="Shi Y."/>
            <person name="Su Y.Y."/>
            <person name="Zhang Y.Q."/>
            <person name="Chen L.J."/>
            <person name="Yin Y."/>
            <person name="Lin M."/>
            <person name="Huang H."/>
            <person name="Deng H."/>
            <person name="Wang Z.W."/>
            <person name="Zhu S.L."/>
            <person name="Zhao X."/>
            <person name="Deng C."/>
            <person name="Niu S.C."/>
            <person name="Huang J."/>
            <person name="Wang M."/>
            <person name="Liu G.H."/>
            <person name="Yang H.J."/>
            <person name="Xiao X.J."/>
            <person name="Hsiao Y.Y."/>
            <person name="Wu W.L."/>
            <person name="Chen Y.Y."/>
            <person name="Mitsuda N."/>
            <person name="Ohme-Takagi M."/>
            <person name="Luo Y.B."/>
            <person name="Van de Peer Y."/>
            <person name="Liu Z.J."/>
        </authorList>
    </citation>
    <scope>NUCLEOTIDE SEQUENCE [LARGE SCALE GENOMIC DNA]</scope>
    <source>
        <tissue evidence="2">The whole plant</tissue>
    </source>
</reference>
<dbReference type="PANTHER" id="PTHR36707">
    <property type="entry name" value="T20M3.17 PROTEIN"/>
    <property type="match status" value="1"/>
</dbReference>
<feature type="region of interest" description="Disordered" evidence="1">
    <location>
        <begin position="1"/>
        <end position="44"/>
    </location>
</feature>
<name>A0A2I0VPC7_9ASPA</name>
<organism evidence="2 3">
    <name type="scientific">Dendrobium catenatum</name>
    <dbReference type="NCBI Taxonomy" id="906689"/>
    <lineage>
        <taxon>Eukaryota</taxon>
        <taxon>Viridiplantae</taxon>
        <taxon>Streptophyta</taxon>
        <taxon>Embryophyta</taxon>
        <taxon>Tracheophyta</taxon>
        <taxon>Spermatophyta</taxon>
        <taxon>Magnoliopsida</taxon>
        <taxon>Liliopsida</taxon>
        <taxon>Asparagales</taxon>
        <taxon>Orchidaceae</taxon>
        <taxon>Epidendroideae</taxon>
        <taxon>Malaxideae</taxon>
        <taxon>Dendrobiinae</taxon>
        <taxon>Dendrobium</taxon>
    </lineage>
</organism>
<gene>
    <name evidence="2" type="ORF">MA16_Dca016563</name>
</gene>
<evidence type="ECO:0000313" key="2">
    <source>
        <dbReference type="EMBL" id="PKU65260.1"/>
    </source>
</evidence>
<evidence type="ECO:0000313" key="3">
    <source>
        <dbReference type="Proteomes" id="UP000233837"/>
    </source>
</evidence>
<accession>A0A2I0VPC7</accession>
<sequence length="459" mass="51799">MGFLTYNRSSQPVDRALPRIKTSSKKNNPSNRPEESPQPVPNKKTSDAFCELEIEDIDLEMQLKLAEGVSDESTCMWLSSDCESSSLFSSDISDLCLLNGWTPSFIDTVPLMKSENADSTVLPLQIDLSGELSKEEGVMNDQSVCSYERRDFSYDRSLESSCTSLATMDDLDRSGTWISTFDLNLERSELIQLKDGVNSTYSDLSSPSCSYRVNPLSESSFSSPSSITSSYLTETCGSLLGEFDYDEPLFWPYNQDMYESSELGKSFLCVSPRKEKKMAGKKEVNELKSVEVKPRKTNNRSESRKIMQLQCGRRHELSQMPKKSTTGWKSIAPTSKNYNNSQRLPSQLSTSIAQASANLFPFNTLTKKRINSTTKETQLKSKNQRNKLEQLPIEPLLELEAKFFHDIFMKGATIEKIVGLNEFDALEWLNLTFSEGCFIESMKKEESSQAGIETFFLQL</sequence>
<feature type="compositionally biased region" description="Polar residues" evidence="1">
    <location>
        <begin position="1"/>
        <end position="12"/>
    </location>
</feature>
<dbReference type="PANTHER" id="PTHR36707:SF1">
    <property type="entry name" value="T20M3.17 PROTEIN"/>
    <property type="match status" value="1"/>
</dbReference>